<dbReference type="PANTHER" id="PTHR43133:SF8">
    <property type="entry name" value="RNA POLYMERASE SIGMA FACTOR HI_1459-RELATED"/>
    <property type="match status" value="1"/>
</dbReference>
<gene>
    <name evidence="6" type="ORF">LPTSP4_25060</name>
</gene>
<dbReference type="GO" id="GO:0003677">
    <property type="term" value="F:DNA binding"/>
    <property type="evidence" value="ECO:0007669"/>
    <property type="project" value="UniProtKB-KW"/>
</dbReference>
<feature type="domain" description="RNA polymerase sigma-70 region 2" evidence="5">
    <location>
        <begin position="41"/>
        <end position="102"/>
    </location>
</feature>
<protein>
    <submittedName>
        <fullName evidence="6">RNA polymerase, sigma-24 subunit, ECF subfamily</fullName>
    </submittedName>
</protein>
<dbReference type="AlphaFoldDB" id="A0A2P2E253"/>
<evidence type="ECO:0000256" key="3">
    <source>
        <dbReference type="ARBA" id="ARBA00023125"/>
    </source>
</evidence>
<reference evidence="6 7" key="1">
    <citation type="submission" date="2018-02" db="EMBL/GenBank/DDBJ databases">
        <title>Novel Leptospira species isolated from soil and water in Japan.</title>
        <authorList>
            <person name="Nakao R."/>
            <person name="Masuzawa T."/>
        </authorList>
    </citation>
    <scope>NUCLEOTIDE SEQUENCE [LARGE SCALE GENOMIC DNA]</scope>
    <source>
        <strain evidence="6 7">YH101</strain>
    </source>
</reference>
<dbReference type="InterPro" id="IPR039425">
    <property type="entry name" value="RNA_pol_sigma-70-like"/>
</dbReference>
<keyword evidence="2" id="KW-0731">Sigma factor</keyword>
<dbReference type="InterPro" id="IPR007627">
    <property type="entry name" value="RNA_pol_sigma70_r2"/>
</dbReference>
<evidence type="ECO:0000256" key="2">
    <source>
        <dbReference type="ARBA" id="ARBA00023082"/>
    </source>
</evidence>
<dbReference type="EMBL" id="BFBB01000008">
    <property type="protein sequence ID" value="GBF50975.1"/>
    <property type="molecule type" value="Genomic_DNA"/>
</dbReference>
<evidence type="ECO:0000256" key="1">
    <source>
        <dbReference type="ARBA" id="ARBA00023015"/>
    </source>
</evidence>
<dbReference type="InterPro" id="IPR014284">
    <property type="entry name" value="RNA_pol_sigma-70_dom"/>
</dbReference>
<organism evidence="6 7">
    <name type="scientific">Leptospira ryugenii</name>
    <dbReference type="NCBI Taxonomy" id="1917863"/>
    <lineage>
        <taxon>Bacteria</taxon>
        <taxon>Pseudomonadati</taxon>
        <taxon>Spirochaetota</taxon>
        <taxon>Spirochaetia</taxon>
        <taxon>Leptospirales</taxon>
        <taxon>Leptospiraceae</taxon>
        <taxon>Leptospira</taxon>
    </lineage>
</organism>
<dbReference type="NCBIfam" id="TIGR02937">
    <property type="entry name" value="sigma70-ECF"/>
    <property type="match status" value="1"/>
</dbReference>
<dbReference type="InterPro" id="IPR013325">
    <property type="entry name" value="RNA_pol_sigma_r2"/>
</dbReference>
<dbReference type="Gene3D" id="1.10.1740.10">
    <property type="match status" value="1"/>
</dbReference>
<dbReference type="RefSeq" id="WP_209452044.1">
    <property type="nucleotide sequence ID" value="NZ_BFBB01000008.1"/>
</dbReference>
<dbReference type="Pfam" id="PF04542">
    <property type="entry name" value="Sigma70_r2"/>
    <property type="match status" value="1"/>
</dbReference>
<keyword evidence="3" id="KW-0238">DNA-binding</keyword>
<dbReference type="Proteomes" id="UP000245133">
    <property type="component" value="Unassembled WGS sequence"/>
</dbReference>
<keyword evidence="4" id="KW-0804">Transcription</keyword>
<evidence type="ECO:0000256" key="4">
    <source>
        <dbReference type="ARBA" id="ARBA00023163"/>
    </source>
</evidence>
<evidence type="ECO:0000313" key="7">
    <source>
        <dbReference type="Proteomes" id="UP000245133"/>
    </source>
</evidence>
<accession>A0A2P2E253</accession>
<evidence type="ECO:0000259" key="5">
    <source>
        <dbReference type="Pfam" id="PF04542"/>
    </source>
</evidence>
<evidence type="ECO:0000313" key="6">
    <source>
        <dbReference type="EMBL" id="GBF50975.1"/>
    </source>
</evidence>
<dbReference type="PANTHER" id="PTHR43133">
    <property type="entry name" value="RNA POLYMERASE ECF-TYPE SIGMA FACTO"/>
    <property type="match status" value="1"/>
</dbReference>
<name>A0A2P2E253_9LEPT</name>
<sequence>MVYFYPTEEAKLKLIPMQGLEDDPVLLQGAIAGDRKYLELLLKKHQDFIYNIALRLYLNPDDALDATQEVLIKVFTKLNTFQGNSQFKTWLYRIVVNHFLNAPKGKYEMTHVVEPSFEEAEEEFSEAEVEEVRILCATAMLMCLSREQRLIYIIGEIFGADHNLGAELFSISPSNYRVKLHRAREDLKTYVSGKCGLVDSRNPCRCPKKTRVMVKMGLVDKQNLRFNTSFTTKVQDWVKEQRFDARNEVEKKMKELFQDSPFQIRKDLERLIDSIPT</sequence>
<comment type="caution">
    <text evidence="6">The sequence shown here is derived from an EMBL/GenBank/DDBJ whole genome shotgun (WGS) entry which is preliminary data.</text>
</comment>
<keyword evidence="1" id="KW-0805">Transcription regulation</keyword>
<keyword evidence="7" id="KW-1185">Reference proteome</keyword>
<dbReference type="GO" id="GO:0016987">
    <property type="term" value="F:sigma factor activity"/>
    <property type="evidence" value="ECO:0007669"/>
    <property type="project" value="UniProtKB-KW"/>
</dbReference>
<dbReference type="GO" id="GO:0006352">
    <property type="term" value="P:DNA-templated transcription initiation"/>
    <property type="evidence" value="ECO:0007669"/>
    <property type="project" value="InterPro"/>
</dbReference>
<proteinExistence type="predicted"/>
<dbReference type="SUPFAM" id="SSF88946">
    <property type="entry name" value="Sigma2 domain of RNA polymerase sigma factors"/>
    <property type="match status" value="1"/>
</dbReference>